<dbReference type="KEGG" id="cvn:111121051"/>
<accession>A0A8B8CRN3</accession>
<dbReference type="RefSeq" id="XP_022317859.1">
    <property type="nucleotide sequence ID" value="XM_022462151.1"/>
</dbReference>
<evidence type="ECO:0000313" key="5">
    <source>
        <dbReference type="RefSeq" id="XP_022317861.1"/>
    </source>
</evidence>
<dbReference type="RefSeq" id="XP_022317860.1">
    <property type="nucleotide sequence ID" value="XM_022462152.1"/>
</dbReference>
<dbReference type="Proteomes" id="UP000694844">
    <property type="component" value="Chromosome 2"/>
</dbReference>
<evidence type="ECO:0000313" key="3">
    <source>
        <dbReference type="RefSeq" id="XP_022317859.1"/>
    </source>
</evidence>
<dbReference type="PANTHER" id="PTHR46840">
    <property type="entry name" value="ARMADILLO REPEAT-CONTAINING PROTEIN 1"/>
    <property type="match status" value="1"/>
</dbReference>
<reference evidence="3 4" key="1">
    <citation type="submission" date="2025-04" db="UniProtKB">
        <authorList>
            <consortium name="RefSeq"/>
        </authorList>
    </citation>
    <scope>IDENTIFICATION</scope>
    <source>
        <tissue evidence="3 4">Whole sample</tissue>
    </source>
</reference>
<feature type="region of interest" description="Disordered" evidence="1">
    <location>
        <begin position="221"/>
        <end position="259"/>
    </location>
</feature>
<name>A0A8B8CRN3_CRAVI</name>
<gene>
    <name evidence="3 4 5" type="primary">LOC111121051</name>
</gene>
<dbReference type="PANTHER" id="PTHR46840:SF2">
    <property type="entry name" value="ARMADILLO REPEAT-CONTAINING PROTEIN 1"/>
    <property type="match status" value="1"/>
</dbReference>
<feature type="compositionally biased region" description="Basic and acidic residues" evidence="1">
    <location>
        <begin position="240"/>
        <end position="259"/>
    </location>
</feature>
<dbReference type="InterPro" id="IPR016617">
    <property type="entry name" value="ARMC1"/>
</dbReference>
<evidence type="ECO:0000256" key="1">
    <source>
        <dbReference type="SAM" id="MobiDB-lite"/>
    </source>
</evidence>
<proteinExistence type="predicted"/>
<keyword evidence="2" id="KW-1185">Reference proteome</keyword>
<organism evidence="2 3">
    <name type="scientific">Crassostrea virginica</name>
    <name type="common">Eastern oyster</name>
    <dbReference type="NCBI Taxonomy" id="6565"/>
    <lineage>
        <taxon>Eukaryota</taxon>
        <taxon>Metazoa</taxon>
        <taxon>Spiralia</taxon>
        <taxon>Lophotrochozoa</taxon>
        <taxon>Mollusca</taxon>
        <taxon>Bivalvia</taxon>
        <taxon>Autobranchia</taxon>
        <taxon>Pteriomorphia</taxon>
        <taxon>Ostreida</taxon>
        <taxon>Ostreoidea</taxon>
        <taxon>Ostreidae</taxon>
        <taxon>Crassostrea</taxon>
    </lineage>
</organism>
<dbReference type="GeneID" id="111121051"/>
<dbReference type="AlphaFoldDB" id="A0A8B8CRN3"/>
<protein>
    <submittedName>
        <fullName evidence="3 4">Armadillo repeat-containing protein 1-like</fullName>
    </submittedName>
</protein>
<evidence type="ECO:0000313" key="4">
    <source>
        <dbReference type="RefSeq" id="XP_022317860.1"/>
    </source>
</evidence>
<feature type="region of interest" description="Disordered" evidence="1">
    <location>
        <begin position="106"/>
        <end position="130"/>
    </location>
</feature>
<dbReference type="OrthoDB" id="17335at2759"/>
<dbReference type="RefSeq" id="XP_022317861.1">
    <property type="nucleotide sequence ID" value="XM_022462153.1"/>
</dbReference>
<sequence>MASADTILAMKGMAADPLKRKLLLKDATCMGGLIMVLSNPDPKIVTSSLETLTLMADTADHKRVLRDFIGMMEQLESIINSQKCDSRVHNLAEKLYVMITETSEQQTPLKDTSNSMSNSRKNSACKNKSLQGTKTRHITLQIRGLVDKTDRDVLMRLILQVKGVISVTFDMIKKRCFLRVKPDMKPETIAHAVAKSMTMTAQQVVKDEYGAETLVPFGANPQDIDKENTTLPDYLPEDPDSPKADSRSVARVKKDDKKSGWLSSAASFLTNSFYW</sequence>
<evidence type="ECO:0000313" key="2">
    <source>
        <dbReference type="Proteomes" id="UP000694844"/>
    </source>
</evidence>